<keyword evidence="3" id="KW-0012">Acyltransferase</keyword>
<sequence>MLIRTATAADWPAIWPFLHAIVAAGETYTYPRDLDEATAREMWLLAPPGHTVVAVDDAGAVLGTAKMHANHMGGASHIATASFMVDPQHGGRGAGRALGEYVLDRARAEGYRAMQFNAVVETNTGAVALWQSLGFQIMTTLPEGFRHPTKGYVGLHIMYRQL</sequence>
<dbReference type="RefSeq" id="WP_006604955.1">
    <property type="nucleotide sequence ID" value="NZ_CP072931.1"/>
</dbReference>
<dbReference type="HOGENOM" id="CLU_013985_42_2_11"/>
<dbReference type="SUPFAM" id="SSF55729">
    <property type="entry name" value="Acyl-CoA N-acyltransferases (Nat)"/>
    <property type="match status" value="1"/>
</dbReference>
<evidence type="ECO:0000313" key="3">
    <source>
        <dbReference type="EMBL" id="QTZ92516.1"/>
    </source>
</evidence>
<dbReference type="GO" id="GO:0016747">
    <property type="term" value="F:acyltransferase activity, transferring groups other than amino-acyl groups"/>
    <property type="evidence" value="ECO:0007669"/>
    <property type="project" value="InterPro"/>
</dbReference>
<dbReference type="PROSITE" id="PS51186">
    <property type="entry name" value="GNAT"/>
    <property type="match status" value="1"/>
</dbReference>
<protein>
    <submittedName>
        <fullName evidence="3">GNAT family N-acetyltransferase</fullName>
        <ecNumber evidence="3">2.3.1.-</ecNumber>
    </submittedName>
    <submittedName>
        <fullName evidence="2">Putative acetyltransferase</fullName>
    </submittedName>
</protein>
<keyword evidence="2" id="KW-0808">Transferase</keyword>
<dbReference type="InterPro" id="IPR052742">
    <property type="entry name" value="Mito_N-acetyltransferase"/>
</dbReference>
<dbReference type="InterPro" id="IPR016181">
    <property type="entry name" value="Acyl_CoA_acyltransferase"/>
</dbReference>
<dbReference type="PATRIC" id="fig|1160718.3.peg.3463"/>
<evidence type="ECO:0000259" key="1">
    <source>
        <dbReference type="PROSITE" id="PS51186"/>
    </source>
</evidence>
<dbReference type="Pfam" id="PF00583">
    <property type="entry name" value="Acetyltransf_1"/>
    <property type="match status" value="1"/>
</dbReference>
<evidence type="ECO:0000313" key="4">
    <source>
        <dbReference type="Proteomes" id="UP000009036"/>
    </source>
</evidence>
<reference evidence="2" key="1">
    <citation type="journal article" date="2012" name="J. Bacteriol.">
        <title>Genome Sequence of Streptomyces auratus Strain AGR0001, a Phoslactomycin-Producing Actinomycete.</title>
        <authorList>
            <person name="Han X."/>
            <person name="Li M."/>
            <person name="Ding Z."/>
            <person name="Zhao J."/>
            <person name="Ji K."/>
            <person name="Wen M."/>
            <person name="Lu T."/>
        </authorList>
    </citation>
    <scope>NUCLEOTIDE SEQUENCE [LARGE SCALE GENOMIC DNA]</scope>
    <source>
        <strain evidence="2">AGR0001</strain>
    </source>
</reference>
<dbReference type="InterPro" id="IPR000182">
    <property type="entry name" value="GNAT_dom"/>
</dbReference>
<dbReference type="STRING" id="1160718.SU9_17125"/>
<feature type="domain" description="N-acetyltransferase" evidence="1">
    <location>
        <begin position="1"/>
        <end position="162"/>
    </location>
</feature>
<dbReference type="EC" id="2.3.1.-" evidence="3"/>
<dbReference type="OrthoDB" id="9788300at2"/>
<reference evidence="3" key="2">
    <citation type="submission" date="2021-04" db="EMBL/GenBank/DDBJ databases">
        <authorList>
            <person name="Wen M.-L."/>
            <person name="Han X.-L."/>
            <person name="Xiong J."/>
        </authorList>
    </citation>
    <scope>NUCLEOTIDE SEQUENCE</scope>
    <source>
        <strain evidence="3">AGR0001</strain>
    </source>
</reference>
<dbReference type="AlphaFoldDB" id="J1ZVL3"/>
<dbReference type="EMBL" id="CP072931">
    <property type="protein sequence ID" value="QTZ92516.1"/>
    <property type="molecule type" value="Genomic_DNA"/>
</dbReference>
<dbReference type="PANTHER" id="PTHR43138:SF1">
    <property type="entry name" value="N-ACETYLTRANSFERASE ACA1"/>
    <property type="match status" value="1"/>
</dbReference>
<gene>
    <name evidence="3" type="ORF">SU9_014380</name>
    <name evidence="2" type="ORF">SU9_17125</name>
</gene>
<keyword evidence="4" id="KW-1185">Reference proteome</keyword>
<accession>J1ZVL3</accession>
<proteinExistence type="predicted"/>
<dbReference type="Gene3D" id="3.40.630.30">
    <property type="match status" value="1"/>
</dbReference>
<dbReference type="eggNOG" id="COG1247">
    <property type="taxonomic scope" value="Bacteria"/>
</dbReference>
<dbReference type="KEGG" id="sauh:SU9_014380"/>
<name>J1ZVL3_9ACTN</name>
<dbReference type="Proteomes" id="UP000009036">
    <property type="component" value="Chromosome"/>
</dbReference>
<organism evidence="2">
    <name type="scientific">Streptomyces auratus AGR0001</name>
    <dbReference type="NCBI Taxonomy" id="1160718"/>
    <lineage>
        <taxon>Bacteria</taxon>
        <taxon>Bacillati</taxon>
        <taxon>Actinomycetota</taxon>
        <taxon>Actinomycetes</taxon>
        <taxon>Kitasatosporales</taxon>
        <taxon>Streptomycetaceae</taxon>
        <taxon>Streptomyces</taxon>
    </lineage>
</organism>
<dbReference type="PANTHER" id="PTHR43138">
    <property type="entry name" value="ACETYLTRANSFERASE, GNAT FAMILY"/>
    <property type="match status" value="1"/>
</dbReference>
<evidence type="ECO:0000313" key="2">
    <source>
        <dbReference type="EMBL" id="EJJ05766.1"/>
    </source>
</evidence>
<dbReference type="EMBL" id="AJGV01000101">
    <property type="protein sequence ID" value="EJJ05766.1"/>
    <property type="molecule type" value="Genomic_DNA"/>
</dbReference>